<evidence type="ECO:0000313" key="11">
    <source>
        <dbReference type="Proteomes" id="UP000253999"/>
    </source>
</evidence>
<feature type="topological domain" description="Periplasmic" evidence="8">
    <location>
        <begin position="22"/>
        <end position="93"/>
    </location>
</feature>
<reference evidence="9 11" key="1">
    <citation type="submission" date="2018-05" db="EMBL/GenBank/DDBJ databases">
        <title>Draft Genome Sequences for a Diverse set of 7 Haemophilus Species.</title>
        <authorList>
            <person name="Nichols M."/>
            <person name="Topaz N."/>
            <person name="Wang X."/>
            <person name="Wang X."/>
            <person name="Boxrud D."/>
        </authorList>
    </citation>
    <scope>NUCLEOTIDE SEQUENCE [LARGE SCALE GENOMIC DNA]</scope>
    <source>
        <strain evidence="9 11">C2010039593</strain>
    </source>
</reference>
<accession>A0A369ZKR5</accession>
<keyword evidence="8" id="KW-0175">Coiled coil</keyword>
<keyword evidence="6 8" id="KW-0472">Membrane</keyword>
<dbReference type="GO" id="GO:0030428">
    <property type="term" value="C:cell septum"/>
    <property type="evidence" value="ECO:0007669"/>
    <property type="project" value="TreeGrafter"/>
</dbReference>
<dbReference type="STRING" id="735.B0185_01040"/>
<evidence type="ECO:0000256" key="1">
    <source>
        <dbReference type="ARBA" id="ARBA00022475"/>
    </source>
</evidence>
<comment type="similarity">
    <text evidence="8">Belongs to the FtsB family.</text>
</comment>
<evidence type="ECO:0000256" key="3">
    <source>
        <dbReference type="ARBA" id="ARBA00022618"/>
    </source>
</evidence>
<keyword evidence="4 8" id="KW-0812">Transmembrane</keyword>
<evidence type="ECO:0000256" key="8">
    <source>
        <dbReference type="HAMAP-Rule" id="MF_00599"/>
    </source>
</evidence>
<dbReference type="InterPro" id="IPR023081">
    <property type="entry name" value="Cell_div_FtsB"/>
</dbReference>
<reference evidence="10 12" key="2">
    <citation type="submission" date="2018-06" db="EMBL/GenBank/DDBJ databases">
        <authorList>
            <consortium name="Pathogen Informatics"/>
            <person name="Doyle S."/>
        </authorList>
    </citation>
    <scope>NUCLEOTIDE SEQUENCE [LARGE SCALE GENOMIC DNA]</scope>
    <source>
        <strain evidence="10 12">NCTC10794</strain>
    </source>
</reference>
<name>A0A369ZKR5_HAEPH</name>
<evidence type="ECO:0000313" key="12">
    <source>
        <dbReference type="Proteomes" id="UP000254867"/>
    </source>
</evidence>
<dbReference type="RefSeq" id="WP_111312263.1">
    <property type="nucleotide sequence ID" value="NZ_CALIFA010000036.1"/>
</dbReference>
<keyword evidence="5 8" id="KW-1133">Transmembrane helix</keyword>
<dbReference type="InterPro" id="IPR007060">
    <property type="entry name" value="FtsL/DivIC"/>
</dbReference>
<dbReference type="AlphaFoldDB" id="A0A369ZKR5"/>
<comment type="function">
    <text evidence="8">Essential cell division protein. May link together the upstream cell division proteins, which are predominantly cytoplasmic, with the downstream cell division proteins, which are predominantly periplasmic.</text>
</comment>
<dbReference type="PANTHER" id="PTHR37485">
    <property type="entry name" value="CELL DIVISION PROTEIN FTSB"/>
    <property type="match status" value="1"/>
</dbReference>
<gene>
    <name evidence="8 10" type="primary">ftsB</name>
    <name evidence="9" type="ORF">DPV98_01000</name>
    <name evidence="10" type="ORF">NCTC10794_01250</name>
</gene>
<keyword evidence="2 8" id="KW-0997">Cell inner membrane</keyword>
<dbReference type="GO" id="GO:0005886">
    <property type="term" value="C:plasma membrane"/>
    <property type="evidence" value="ECO:0007669"/>
    <property type="project" value="UniProtKB-SubCell"/>
</dbReference>
<feature type="coiled-coil region" evidence="8">
    <location>
        <begin position="29"/>
        <end position="56"/>
    </location>
</feature>
<evidence type="ECO:0000256" key="6">
    <source>
        <dbReference type="ARBA" id="ARBA00023136"/>
    </source>
</evidence>
<feature type="topological domain" description="Cytoplasmic" evidence="8">
    <location>
        <begin position="1"/>
        <end position="3"/>
    </location>
</feature>
<proteinExistence type="inferred from homology"/>
<dbReference type="Proteomes" id="UP000254867">
    <property type="component" value="Unassembled WGS sequence"/>
</dbReference>
<dbReference type="Pfam" id="PF04977">
    <property type="entry name" value="DivIC"/>
    <property type="match status" value="1"/>
</dbReference>
<dbReference type="EMBL" id="UGHH01000002">
    <property type="protein sequence ID" value="STO64190.1"/>
    <property type="molecule type" value="Genomic_DNA"/>
</dbReference>
<evidence type="ECO:0000256" key="7">
    <source>
        <dbReference type="ARBA" id="ARBA00023306"/>
    </source>
</evidence>
<evidence type="ECO:0000256" key="4">
    <source>
        <dbReference type="ARBA" id="ARBA00022692"/>
    </source>
</evidence>
<dbReference type="NCBIfam" id="NF002058">
    <property type="entry name" value="PRK00888.1"/>
    <property type="match status" value="1"/>
</dbReference>
<keyword evidence="3 8" id="KW-0132">Cell division</keyword>
<dbReference type="GO" id="GO:0032153">
    <property type="term" value="C:cell division site"/>
    <property type="evidence" value="ECO:0007669"/>
    <property type="project" value="UniProtKB-UniRule"/>
</dbReference>
<comment type="subunit">
    <text evidence="8">Part of a complex composed of FtsB, FtsL and FtsQ.</text>
</comment>
<dbReference type="Proteomes" id="UP000253999">
    <property type="component" value="Unassembled WGS sequence"/>
</dbReference>
<evidence type="ECO:0000256" key="5">
    <source>
        <dbReference type="ARBA" id="ARBA00022989"/>
    </source>
</evidence>
<dbReference type="HAMAP" id="MF_00599">
    <property type="entry name" value="FtsB"/>
    <property type="match status" value="1"/>
</dbReference>
<dbReference type="PANTHER" id="PTHR37485:SF1">
    <property type="entry name" value="CELL DIVISION PROTEIN FTSB"/>
    <property type="match status" value="1"/>
</dbReference>
<evidence type="ECO:0000256" key="2">
    <source>
        <dbReference type="ARBA" id="ARBA00022519"/>
    </source>
</evidence>
<evidence type="ECO:0000313" key="9">
    <source>
        <dbReference type="EMBL" id="RDF05880.1"/>
    </source>
</evidence>
<dbReference type="GO" id="GO:0043093">
    <property type="term" value="P:FtsZ-dependent cytokinesis"/>
    <property type="evidence" value="ECO:0007669"/>
    <property type="project" value="UniProtKB-UniRule"/>
</dbReference>
<keyword evidence="7 8" id="KW-0131">Cell cycle</keyword>
<sequence length="93" mass="10942">MRVLVGFLAFLLIFFQYNFWFGENGWNDYRDASASLEAVKKENERLAIRNGLIEAEIYDLKHGVNALEERARTEHEMVKSDEVFYRIIPKNGK</sequence>
<keyword evidence="1 8" id="KW-1003">Cell membrane</keyword>
<dbReference type="EMBL" id="QEQD01000001">
    <property type="protein sequence ID" value="RDF05880.1"/>
    <property type="molecule type" value="Genomic_DNA"/>
</dbReference>
<evidence type="ECO:0000313" key="10">
    <source>
        <dbReference type="EMBL" id="STO64190.1"/>
    </source>
</evidence>
<protein>
    <recommendedName>
        <fullName evidence="8">Cell division protein FtsB</fullName>
    </recommendedName>
</protein>
<comment type="subcellular location">
    <subcellularLocation>
        <location evidence="8">Cell inner membrane</location>
        <topology evidence="8">Single-pass type II membrane protein</topology>
    </subcellularLocation>
    <text evidence="8">Localizes to the division septum.</text>
</comment>
<organism evidence="9 11">
    <name type="scientific">Haemophilus parahaemolyticus</name>
    <dbReference type="NCBI Taxonomy" id="735"/>
    <lineage>
        <taxon>Bacteria</taxon>
        <taxon>Pseudomonadati</taxon>
        <taxon>Pseudomonadota</taxon>
        <taxon>Gammaproteobacteria</taxon>
        <taxon>Pasteurellales</taxon>
        <taxon>Pasteurellaceae</taxon>
        <taxon>Haemophilus</taxon>
    </lineage>
</organism>